<gene>
    <name evidence="3" type="ORF">O3G_MSEX005500</name>
</gene>
<accession>A0A922CJM2</accession>
<dbReference type="PANTHER" id="PTHR33327">
    <property type="entry name" value="ENDONUCLEASE"/>
    <property type="match status" value="1"/>
</dbReference>
<evidence type="ECO:0000256" key="1">
    <source>
        <dbReference type="SAM" id="MobiDB-lite"/>
    </source>
</evidence>
<name>A0A922CJM2_MANSE</name>
<dbReference type="InterPro" id="IPR055469">
    <property type="entry name" value="DUF7041"/>
</dbReference>
<comment type="caution">
    <text evidence="3">The sequence shown here is derived from an EMBL/GenBank/DDBJ whole genome shotgun (WGS) entry which is preliminary data.</text>
</comment>
<feature type="domain" description="DUF7041" evidence="2">
    <location>
        <begin position="31"/>
        <end position="113"/>
    </location>
</feature>
<sequence length="280" mass="31823">MEKARGAPSTASEEKVSIDRDGEVYKLSVRIPPFWPEEPEIWFAQVEGQFAINRITSDQTKFNHVINQLDNKYSKEVKDIIIKPPAENKYETLKALLIKRLTESNEKKLKQLLMHEELGDRKPSRFLRHLQSLAGSDVPDDFLKTIWISRLPYGIQTVLAGQPGTASLEDLADLADRVNDLSTAAPSVASVSQGSPSSVLSDLTREVAELRRQFQKLTSQRSGRSRSRTARPRSRSSSRQRSQSNYRKYPLCWYHGKFADRASKCVRPCDYKAENLKGSR</sequence>
<evidence type="ECO:0000313" key="4">
    <source>
        <dbReference type="Proteomes" id="UP000791440"/>
    </source>
</evidence>
<organism evidence="3 4">
    <name type="scientific">Manduca sexta</name>
    <name type="common">Tobacco hawkmoth</name>
    <name type="synonym">Tobacco hornworm</name>
    <dbReference type="NCBI Taxonomy" id="7130"/>
    <lineage>
        <taxon>Eukaryota</taxon>
        <taxon>Metazoa</taxon>
        <taxon>Ecdysozoa</taxon>
        <taxon>Arthropoda</taxon>
        <taxon>Hexapoda</taxon>
        <taxon>Insecta</taxon>
        <taxon>Pterygota</taxon>
        <taxon>Neoptera</taxon>
        <taxon>Endopterygota</taxon>
        <taxon>Lepidoptera</taxon>
        <taxon>Glossata</taxon>
        <taxon>Ditrysia</taxon>
        <taxon>Bombycoidea</taxon>
        <taxon>Sphingidae</taxon>
        <taxon>Sphinginae</taxon>
        <taxon>Sphingini</taxon>
        <taxon>Manduca</taxon>
    </lineage>
</organism>
<dbReference type="Pfam" id="PF23055">
    <property type="entry name" value="DUF7041"/>
    <property type="match status" value="1"/>
</dbReference>
<dbReference type="AlphaFoldDB" id="A0A922CJM2"/>
<evidence type="ECO:0000313" key="3">
    <source>
        <dbReference type="EMBL" id="KAG6448446.1"/>
    </source>
</evidence>
<reference evidence="3" key="1">
    <citation type="journal article" date="2016" name="Insect Biochem. Mol. Biol.">
        <title>Multifaceted biological insights from a draft genome sequence of the tobacco hornworm moth, Manduca sexta.</title>
        <authorList>
            <person name="Kanost M.R."/>
            <person name="Arrese E.L."/>
            <person name="Cao X."/>
            <person name="Chen Y.R."/>
            <person name="Chellapilla S."/>
            <person name="Goldsmith M.R."/>
            <person name="Grosse-Wilde E."/>
            <person name="Heckel D.G."/>
            <person name="Herndon N."/>
            <person name="Jiang H."/>
            <person name="Papanicolaou A."/>
            <person name="Qu J."/>
            <person name="Soulages J.L."/>
            <person name="Vogel H."/>
            <person name="Walters J."/>
            <person name="Waterhouse R.M."/>
            <person name="Ahn S.J."/>
            <person name="Almeida F.C."/>
            <person name="An C."/>
            <person name="Aqrawi P."/>
            <person name="Bretschneider A."/>
            <person name="Bryant W.B."/>
            <person name="Bucks S."/>
            <person name="Chao H."/>
            <person name="Chevignon G."/>
            <person name="Christen J.M."/>
            <person name="Clarke D.F."/>
            <person name="Dittmer N.T."/>
            <person name="Ferguson L.C.F."/>
            <person name="Garavelou S."/>
            <person name="Gordon K.H.J."/>
            <person name="Gunaratna R.T."/>
            <person name="Han Y."/>
            <person name="Hauser F."/>
            <person name="He Y."/>
            <person name="Heidel-Fischer H."/>
            <person name="Hirsh A."/>
            <person name="Hu Y."/>
            <person name="Jiang H."/>
            <person name="Kalra D."/>
            <person name="Klinner C."/>
            <person name="Konig C."/>
            <person name="Kovar C."/>
            <person name="Kroll A.R."/>
            <person name="Kuwar S.S."/>
            <person name="Lee S.L."/>
            <person name="Lehman R."/>
            <person name="Li K."/>
            <person name="Li Z."/>
            <person name="Liang H."/>
            <person name="Lovelace S."/>
            <person name="Lu Z."/>
            <person name="Mansfield J.H."/>
            <person name="McCulloch K.J."/>
            <person name="Mathew T."/>
            <person name="Morton B."/>
            <person name="Muzny D.M."/>
            <person name="Neunemann D."/>
            <person name="Ongeri F."/>
            <person name="Pauchet Y."/>
            <person name="Pu L.L."/>
            <person name="Pyrousis I."/>
            <person name="Rao X.J."/>
            <person name="Redding A."/>
            <person name="Roesel C."/>
            <person name="Sanchez-Gracia A."/>
            <person name="Schaack S."/>
            <person name="Shukla A."/>
            <person name="Tetreau G."/>
            <person name="Wang Y."/>
            <person name="Xiong G.H."/>
            <person name="Traut W."/>
            <person name="Walsh T.K."/>
            <person name="Worley K.C."/>
            <person name="Wu D."/>
            <person name="Wu W."/>
            <person name="Wu Y.Q."/>
            <person name="Zhang X."/>
            <person name="Zou Z."/>
            <person name="Zucker H."/>
            <person name="Briscoe A.D."/>
            <person name="Burmester T."/>
            <person name="Clem R.J."/>
            <person name="Feyereisen R."/>
            <person name="Grimmelikhuijzen C.J.P."/>
            <person name="Hamodrakas S.J."/>
            <person name="Hansson B.S."/>
            <person name="Huguet E."/>
            <person name="Jermiin L.S."/>
            <person name="Lan Q."/>
            <person name="Lehman H.K."/>
            <person name="Lorenzen M."/>
            <person name="Merzendorfer H."/>
            <person name="Michalopoulos I."/>
            <person name="Morton D.B."/>
            <person name="Muthukrishnan S."/>
            <person name="Oakeshott J.G."/>
            <person name="Palmer W."/>
            <person name="Park Y."/>
            <person name="Passarelli A.L."/>
            <person name="Rozas J."/>
            <person name="Schwartz L.M."/>
            <person name="Smith W."/>
            <person name="Southgate A."/>
            <person name="Vilcinskas A."/>
            <person name="Vogt R."/>
            <person name="Wang P."/>
            <person name="Werren J."/>
            <person name="Yu X.Q."/>
            <person name="Zhou J.J."/>
            <person name="Brown S.J."/>
            <person name="Scherer S.E."/>
            <person name="Richards S."/>
            <person name="Blissard G.W."/>
        </authorList>
    </citation>
    <scope>NUCLEOTIDE SEQUENCE</scope>
</reference>
<dbReference type="Proteomes" id="UP000791440">
    <property type="component" value="Unassembled WGS sequence"/>
</dbReference>
<dbReference type="PANTHER" id="PTHR33327:SF3">
    <property type="entry name" value="RNA-DIRECTED DNA POLYMERASE"/>
    <property type="match status" value="1"/>
</dbReference>
<keyword evidence="4" id="KW-1185">Reference proteome</keyword>
<feature type="compositionally biased region" description="Basic residues" evidence="1">
    <location>
        <begin position="223"/>
        <end position="238"/>
    </location>
</feature>
<evidence type="ECO:0000259" key="2">
    <source>
        <dbReference type="Pfam" id="PF23055"/>
    </source>
</evidence>
<proteinExistence type="predicted"/>
<protein>
    <recommendedName>
        <fullName evidence="2">DUF7041 domain-containing protein</fullName>
    </recommendedName>
</protein>
<dbReference type="EMBL" id="JH668357">
    <property type="protein sequence ID" value="KAG6448446.1"/>
    <property type="molecule type" value="Genomic_DNA"/>
</dbReference>
<reference evidence="3" key="2">
    <citation type="submission" date="2020-12" db="EMBL/GenBank/DDBJ databases">
        <authorList>
            <person name="Kanost M."/>
        </authorList>
    </citation>
    <scope>NUCLEOTIDE SEQUENCE</scope>
</reference>
<feature type="region of interest" description="Disordered" evidence="1">
    <location>
        <begin position="215"/>
        <end position="243"/>
    </location>
</feature>